<dbReference type="OrthoDB" id="325934at2759"/>
<dbReference type="Proteomes" id="UP000039865">
    <property type="component" value="Unassembled WGS sequence"/>
</dbReference>
<accession>A0A078ANI1</accession>
<keyword evidence="1" id="KW-0175">Coiled coil</keyword>
<gene>
    <name evidence="3" type="primary">Contig8044.g8577</name>
    <name evidence="3" type="ORF">STYLEM_12528</name>
</gene>
<feature type="region of interest" description="Disordered" evidence="2">
    <location>
        <begin position="673"/>
        <end position="693"/>
    </location>
</feature>
<dbReference type="EMBL" id="CCKQ01011884">
    <property type="protein sequence ID" value="CDW83481.1"/>
    <property type="molecule type" value="Genomic_DNA"/>
</dbReference>
<evidence type="ECO:0000256" key="1">
    <source>
        <dbReference type="SAM" id="Coils"/>
    </source>
</evidence>
<evidence type="ECO:0000256" key="2">
    <source>
        <dbReference type="SAM" id="MobiDB-lite"/>
    </source>
</evidence>
<proteinExistence type="predicted"/>
<protein>
    <submittedName>
        <fullName evidence="3">Uncharacterized protein</fullName>
    </submittedName>
</protein>
<dbReference type="AlphaFoldDB" id="A0A078ANI1"/>
<evidence type="ECO:0000313" key="3">
    <source>
        <dbReference type="EMBL" id="CDW83481.1"/>
    </source>
</evidence>
<name>A0A078ANI1_STYLE</name>
<evidence type="ECO:0000313" key="4">
    <source>
        <dbReference type="Proteomes" id="UP000039865"/>
    </source>
</evidence>
<dbReference type="InParanoid" id="A0A078ANI1"/>
<organism evidence="3 4">
    <name type="scientific">Stylonychia lemnae</name>
    <name type="common">Ciliate</name>
    <dbReference type="NCBI Taxonomy" id="5949"/>
    <lineage>
        <taxon>Eukaryota</taxon>
        <taxon>Sar</taxon>
        <taxon>Alveolata</taxon>
        <taxon>Ciliophora</taxon>
        <taxon>Intramacronucleata</taxon>
        <taxon>Spirotrichea</taxon>
        <taxon>Stichotrichia</taxon>
        <taxon>Sporadotrichida</taxon>
        <taxon>Oxytrichidae</taxon>
        <taxon>Stylonychinae</taxon>
        <taxon>Stylonychia</taxon>
    </lineage>
</organism>
<feature type="compositionally biased region" description="Polar residues" evidence="2">
    <location>
        <begin position="684"/>
        <end position="693"/>
    </location>
</feature>
<keyword evidence="4" id="KW-1185">Reference proteome</keyword>
<sequence>MDNSKQNDRSSQLQMNFIFESLYQNNQEIPDEVLENKNGRPVSVSVQAGQIKMMDTILFEQGFQPKKWIFTDLLGRIQHFLDIGALSDLKNKFPKGIDALQLYKIPTRDFLPYFYYHTLQFKQNGQMTHHMIVRVSHFIKDLGQTTQRNSEFYEEKIPDEEYEFFAFQISNRIGGQQKKNFVKKLHDDVNQSRIQVTQSNPEYTGFSEQYQNPNESIYALTTNEYVTQTELLKGLQQIGEKFGKDHSVEIQIKRPKTMQVLTQEKSRKMIRYQQQLQDQRNQLKEKGKRIVELFPKYLEKTGSKTHAQFLFGNVSSDRLFKDYQRLRFQKQHQQEVELLKQESQRNQNMQNHMSGSSFYRKTGNKSIFNVQMSAETQYLDNSAISEMPYQDAFNYDRQSTKLNNQTNITEINEQLILNQDISMFHQINQSGLGQTADHLSLKDSVLSLRDDNNQSTLEVGADGTEQSEFTRTQNDFLNKSGKQQRTIEEHRIQQSQNEMDKDLIALMLMNKDLDNLVVIDKKKTVDNIRQKIQFDESRMQQIASLIANESDAVFTNRRRRLDQDELDTYHQWKQLKQDQQNQIYLNMSNENQYPTDVKQVFPITKRSKTSSGVRKNGKLGKIKNTALSLLQIKGQEAKFQNVSRAEVLKQHIVSSKEQAQLLQKSYEEKKVYENNQKRKHLGSKKNSINQSSQINFPKEANKIAIKTQSLNLDDHQHYQASFMRIIQGIQRV</sequence>
<feature type="coiled-coil region" evidence="1">
    <location>
        <begin position="262"/>
        <end position="289"/>
    </location>
</feature>
<reference evidence="3 4" key="1">
    <citation type="submission" date="2014-06" db="EMBL/GenBank/DDBJ databases">
        <authorList>
            <person name="Swart Estienne"/>
        </authorList>
    </citation>
    <scope>NUCLEOTIDE SEQUENCE [LARGE SCALE GENOMIC DNA]</scope>
    <source>
        <strain evidence="3 4">130c</strain>
    </source>
</reference>